<comment type="similarity">
    <text evidence="2">Belongs to the HAD-like hydrolase superfamily. SerB family.</text>
</comment>
<dbReference type="SUPFAM" id="SSF56784">
    <property type="entry name" value="HAD-like"/>
    <property type="match status" value="1"/>
</dbReference>
<dbReference type="InterPro" id="IPR016965">
    <property type="entry name" value="Pase_PHOSPHO-typ"/>
</dbReference>
<evidence type="ECO:0000256" key="2">
    <source>
        <dbReference type="ARBA" id="ARBA00009184"/>
    </source>
</evidence>
<dbReference type="GO" id="GO:0036424">
    <property type="term" value="F:L-phosphoserine phosphatase activity"/>
    <property type="evidence" value="ECO:0007669"/>
    <property type="project" value="TreeGrafter"/>
</dbReference>
<dbReference type="GO" id="GO:0000287">
    <property type="term" value="F:magnesium ion binding"/>
    <property type="evidence" value="ECO:0007669"/>
    <property type="project" value="TreeGrafter"/>
</dbReference>
<comment type="caution">
    <text evidence="6">The sequence shown here is derived from an EMBL/GenBank/DDBJ whole genome shotgun (WGS) entry which is preliminary data.</text>
</comment>
<dbReference type="PANTHER" id="PTHR43344">
    <property type="entry name" value="PHOSPHOSERINE PHOSPHATASE"/>
    <property type="match status" value="1"/>
</dbReference>
<dbReference type="InterPro" id="IPR006384">
    <property type="entry name" value="HAD_hydro_PyrdxlP_Pase-like"/>
</dbReference>
<dbReference type="GO" id="GO:0006564">
    <property type="term" value="P:L-serine biosynthetic process"/>
    <property type="evidence" value="ECO:0007669"/>
    <property type="project" value="TreeGrafter"/>
</dbReference>
<keyword evidence="4 6" id="KW-0378">Hydrolase</keyword>
<evidence type="ECO:0000256" key="1">
    <source>
        <dbReference type="ARBA" id="ARBA00001946"/>
    </source>
</evidence>
<dbReference type="RefSeq" id="WP_270455028.1">
    <property type="nucleotide sequence ID" value="NZ_JADPIE010000008.1"/>
</dbReference>
<dbReference type="InterPro" id="IPR023214">
    <property type="entry name" value="HAD_sf"/>
</dbReference>
<protein>
    <submittedName>
        <fullName evidence="6">MtnX-like HAD-IB family phosphatase</fullName>
        <ecNumber evidence="6">3.1.3.-</ecNumber>
    </submittedName>
</protein>
<sequence>MSELKDAIILSDFDGTITVDDTNNAIFANFNQRESEDIVDHYRNNQDELGIRWLLAEQYKSLDITRRQLKEFVINEVPIEPTFPEFLEFIQENNFTFAVLSGGFQDYIKILLKHYNIEKDFPVYANKLVFPEDDDSNRNYIKAEFAYPPEESLSEFGPVPTPKGMIINKYQEEGLPIFYLGDGRTDRHAIGRADYILAKKGSFLEGFCNDKDCDFYVFEDFIEAKEYIVDKLKKEKR</sequence>
<evidence type="ECO:0000313" key="7">
    <source>
        <dbReference type="Proteomes" id="UP000621436"/>
    </source>
</evidence>
<comment type="cofactor">
    <cofactor evidence="1">
        <name>Mg(2+)</name>
        <dbReference type="ChEBI" id="CHEBI:18420"/>
    </cofactor>
</comment>
<organism evidence="6 7">
    <name type="scientific">Halonatronomonas betaini</name>
    <dbReference type="NCBI Taxonomy" id="2778430"/>
    <lineage>
        <taxon>Bacteria</taxon>
        <taxon>Bacillati</taxon>
        <taxon>Bacillota</taxon>
        <taxon>Clostridia</taxon>
        <taxon>Halanaerobiales</taxon>
        <taxon>Halarsenatibacteraceae</taxon>
        <taxon>Halonatronomonas</taxon>
    </lineage>
</organism>
<gene>
    <name evidence="6" type="ORF">I0Q91_12795</name>
</gene>
<evidence type="ECO:0000256" key="5">
    <source>
        <dbReference type="ARBA" id="ARBA00022842"/>
    </source>
</evidence>
<keyword evidence="7" id="KW-1185">Reference proteome</keyword>
<keyword evidence="3" id="KW-0479">Metal-binding</keyword>
<keyword evidence="5" id="KW-0460">Magnesium</keyword>
<dbReference type="InterPro" id="IPR050582">
    <property type="entry name" value="HAD-like_SerB"/>
</dbReference>
<dbReference type="Gene3D" id="3.40.50.1000">
    <property type="entry name" value="HAD superfamily/HAD-like"/>
    <property type="match status" value="1"/>
</dbReference>
<dbReference type="AlphaFoldDB" id="A0A931AWH1"/>
<dbReference type="Proteomes" id="UP000621436">
    <property type="component" value="Unassembled WGS sequence"/>
</dbReference>
<evidence type="ECO:0000256" key="4">
    <source>
        <dbReference type="ARBA" id="ARBA00022801"/>
    </source>
</evidence>
<dbReference type="NCBIfam" id="TIGR01488">
    <property type="entry name" value="HAD-SF-IB"/>
    <property type="match status" value="1"/>
</dbReference>
<accession>A0A931AWH1</accession>
<reference evidence="6" key="1">
    <citation type="submission" date="2020-11" db="EMBL/GenBank/DDBJ databases">
        <title>Halonatronomonas betainensis gen. nov., sp. nov. a novel haloalkaliphilic representative of the family Halanaerobiacae capable of betaine degradation.</title>
        <authorList>
            <person name="Boltyanskaya Y."/>
            <person name="Kevbrin V."/>
            <person name="Detkova E."/>
            <person name="Grouzdev D.S."/>
            <person name="Koziaeva V."/>
            <person name="Zhilina T."/>
        </authorList>
    </citation>
    <scope>NUCLEOTIDE SEQUENCE</scope>
    <source>
        <strain evidence="6">Z-7014</strain>
    </source>
</reference>
<dbReference type="InterPro" id="IPR036412">
    <property type="entry name" value="HAD-like_sf"/>
</dbReference>
<dbReference type="PANTHER" id="PTHR43344:SF21">
    <property type="entry name" value="POLYOL PHOSPHATE PHOSPHATASE PYP1"/>
    <property type="match status" value="1"/>
</dbReference>
<dbReference type="Gene3D" id="3.90.1470.20">
    <property type="match status" value="1"/>
</dbReference>
<name>A0A931AWH1_9FIRM</name>
<dbReference type="NCBIfam" id="TIGR01489">
    <property type="entry name" value="DKMTPPase-SF"/>
    <property type="match status" value="1"/>
</dbReference>
<evidence type="ECO:0000256" key="3">
    <source>
        <dbReference type="ARBA" id="ARBA00022723"/>
    </source>
</evidence>
<proteinExistence type="inferred from homology"/>
<dbReference type="EMBL" id="JADPIE010000008">
    <property type="protein sequence ID" value="MBF8437964.1"/>
    <property type="molecule type" value="Genomic_DNA"/>
</dbReference>
<dbReference type="Pfam" id="PF06888">
    <property type="entry name" value="Put_Phosphatase"/>
    <property type="match status" value="1"/>
</dbReference>
<dbReference type="GO" id="GO:0005737">
    <property type="term" value="C:cytoplasm"/>
    <property type="evidence" value="ECO:0007669"/>
    <property type="project" value="TreeGrafter"/>
</dbReference>
<evidence type="ECO:0000313" key="6">
    <source>
        <dbReference type="EMBL" id="MBF8437964.1"/>
    </source>
</evidence>
<dbReference type="EC" id="3.1.3.-" evidence="6"/>